<evidence type="ECO:0000256" key="2">
    <source>
        <dbReference type="SAM" id="Coils"/>
    </source>
</evidence>
<dbReference type="OrthoDB" id="5296275at2"/>
<protein>
    <submittedName>
        <fullName evidence="3">DUF2325 domain-containing protein</fullName>
    </submittedName>
</protein>
<gene>
    <name evidence="3" type="ORF">DV711_09055</name>
</gene>
<organism evidence="3 4">
    <name type="scientific">Motiliproteus coralliicola</name>
    <dbReference type="NCBI Taxonomy" id="2283196"/>
    <lineage>
        <taxon>Bacteria</taxon>
        <taxon>Pseudomonadati</taxon>
        <taxon>Pseudomonadota</taxon>
        <taxon>Gammaproteobacteria</taxon>
        <taxon>Oceanospirillales</taxon>
        <taxon>Oceanospirillaceae</taxon>
        <taxon>Motiliproteus</taxon>
    </lineage>
</organism>
<dbReference type="Proteomes" id="UP000253769">
    <property type="component" value="Unassembled WGS sequence"/>
</dbReference>
<feature type="coiled-coil region" evidence="2">
    <location>
        <begin position="261"/>
        <end position="288"/>
    </location>
</feature>
<name>A0A369WQ78_9GAMM</name>
<evidence type="ECO:0000313" key="4">
    <source>
        <dbReference type="Proteomes" id="UP000253769"/>
    </source>
</evidence>
<keyword evidence="2" id="KW-0175">Coiled coil</keyword>
<evidence type="ECO:0000313" key="3">
    <source>
        <dbReference type="EMBL" id="RDE22716.1"/>
    </source>
</evidence>
<feature type="coiled-coil region" evidence="2">
    <location>
        <begin position="166"/>
        <end position="211"/>
    </location>
</feature>
<dbReference type="Pfam" id="PF10087">
    <property type="entry name" value="DUF2325"/>
    <property type="match status" value="1"/>
</dbReference>
<keyword evidence="4" id="KW-1185">Reference proteome</keyword>
<reference evidence="3 4" key="1">
    <citation type="submission" date="2018-07" db="EMBL/GenBank/DDBJ databases">
        <title>Motiliproteus coralliicola sp. nov., a bacterium isolated from Coral.</title>
        <authorList>
            <person name="Wang G."/>
        </authorList>
    </citation>
    <scope>NUCLEOTIDE SEQUENCE [LARGE SCALE GENOMIC DNA]</scope>
    <source>
        <strain evidence="3 4">C34</strain>
    </source>
</reference>
<comment type="similarity">
    <text evidence="1">Belongs to the UPF0751 family.</text>
</comment>
<proteinExistence type="inferred from homology"/>
<accession>A0A369WQ78</accession>
<dbReference type="InterPro" id="IPR016772">
    <property type="entry name" value="UCP020408"/>
</dbReference>
<dbReference type="EMBL" id="QQOH01000002">
    <property type="protein sequence ID" value="RDE22716.1"/>
    <property type="molecule type" value="Genomic_DNA"/>
</dbReference>
<dbReference type="AlphaFoldDB" id="A0A369WQ78"/>
<evidence type="ECO:0000256" key="1">
    <source>
        <dbReference type="ARBA" id="ARBA00007189"/>
    </source>
</evidence>
<sequence length="416" mass="47635">MQSIGSSMCDQCKPMMPTPSNKARLKLWEIPRQYHCPVVGTCLSMAELRKVQNNCRREIGAGLSDYQLHAGIVSLVGQNGATSRRVHKLLERKYQRWIKHYSKLDSDQQQQAFWDQSRRSGEIAGPFWALLSHHSTSQILADRALGEVHMLSHLQGASNRADLQYTARLEKQLIELQQNLEKIQLDHAAKLNRKEDLLAAQQRALDSMRALIQPAQQQDQQLWEQLSESRKQARTLSRRFEWMEQQLVQRDLRLTELEHGQQGLLEQLDETRHERDTLERALEQLLIQRQPVDGPNSMEWDSAEFDLQGKRLGYIGGRATVTPRLRTFVESLNGELICHDGGKEDSRAGLCYGLANADLVFCPIDCVSHDACLRVKRFCKQHNKPFIPLRSASLSAFSHGLKIANDSHFDNIFQVE</sequence>
<comment type="caution">
    <text evidence="3">The sequence shown here is derived from an EMBL/GenBank/DDBJ whole genome shotgun (WGS) entry which is preliminary data.</text>
</comment>